<dbReference type="PANTHER" id="PTHR33095:SF123">
    <property type="entry name" value="HMG BOX DOMAIN-CONTAINING PROTEIN"/>
    <property type="match status" value="1"/>
</dbReference>
<evidence type="ECO:0000313" key="1">
    <source>
        <dbReference type="EMBL" id="CAI9263574.1"/>
    </source>
</evidence>
<proteinExistence type="predicted"/>
<reference evidence="1" key="1">
    <citation type="submission" date="2023-04" db="EMBL/GenBank/DDBJ databases">
        <authorList>
            <person name="Vijverberg K."/>
            <person name="Xiong W."/>
            <person name="Schranz E."/>
        </authorList>
    </citation>
    <scope>NUCLEOTIDE SEQUENCE</scope>
</reference>
<dbReference type="EMBL" id="OX465086">
    <property type="protein sequence ID" value="CAI9263574.1"/>
    <property type="molecule type" value="Genomic_DNA"/>
</dbReference>
<name>A0AA35V7U3_LACSI</name>
<dbReference type="Pfam" id="PF07816">
    <property type="entry name" value="DUF1645"/>
    <property type="match status" value="1"/>
</dbReference>
<dbReference type="InterPro" id="IPR012442">
    <property type="entry name" value="DUF1645_plant"/>
</dbReference>
<sequence length="254" mass="29151">MQQQKKMEVSVVSPSFSCYSSDSLTSMAVAKVIREQQANDFEFSWVLSDEDVSTEENDSPGRTVFPVFNRDLLVKDEEDRDAKAKENDLRVSSSITGSLQKLFIEEREESSLYSSWEEEESESLHSKTCCMWRLKVNGGSLPCMSKCKKSSSAGSRTKRWSIRYFFLWRSNSEGKEPVVFMNPTKVNSTKQKRNSGEVLKVAGRLKVQTPVHELFYVQRRAENEVVRRKSYLPYKQDLVGFFSNVKGMGKILPF</sequence>
<gene>
    <name evidence="1" type="ORF">LSALG_LOCUS4257</name>
</gene>
<protein>
    <submittedName>
        <fullName evidence="1">Uncharacterized protein</fullName>
    </submittedName>
</protein>
<dbReference type="Proteomes" id="UP001177003">
    <property type="component" value="Chromosome 0"/>
</dbReference>
<evidence type="ECO:0000313" key="2">
    <source>
        <dbReference type="Proteomes" id="UP001177003"/>
    </source>
</evidence>
<dbReference type="PANTHER" id="PTHR33095">
    <property type="entry name" value="OS07G0619500 PROTEIN"/>
    <property type="match status" value="1"/>
</dbReference>
<organism evidence="1 2">
    <name type="scientific">Lactuca saligna</name>
    <name type="common">Willowleaf lettuce</name>
    <dbReference type="NCBI Taxonomy" id="75948"/>
    <lineage>
        <taxon>Eukaryota</taxon>
        <taxon>Viridiplantae</taxon>
        <taxon>Streptophyta</taxon>
        <taxon>Embryophyta</taxon>
        <taxon>Tracheophyta</taxon>
        <taxon>Spermatophyta</taxon>
        <taxon>Magnoliopsida</taxon>
        <taxon>eudicotyledons</taxon>
        <taxon>Gunneridae</taxon>
        <taxon>Pentapetalae</taxon>
        <taxon>asterids</taxon>
        <taxon>campanulids</taxon>
        <taxon>Asterales</taxon>
        <taxon>Asteraceae</taxon>
        <taxon>Cichorioideae</taxon>
        <taxon>Cichorieae</taxon>
        <taxon>Lactucinae</taxon>
        <taxon>Lactuca</taxon>
    </lineage>
</organism>
<keyword evidence="2" id="KW-1185">Reference proteome</keyword>
<dbReference type="AlphaFoldDB" id="A0AA35V7U3"/>
<accession>A0AA35V7U3</accession>